<dbReference type="InterPro" id="IPR036388">
    <property type="entry name" value="WH-like_DNA-bd_sf"/>
</dbReference>
<name>A0A2A9CUQ1_9ACTN</name>
<sequence>MPAGDRRARLISVLRDSSAPVSGLRLGDLLGVSSRSIRQYVRDLNAEARAEIIVADRAGYRLDPRRYEEFRARGVNRERGHESGRQRVFGIARRLLTDSDELDVFELADDLFIAPATLEADLGRVREIFREHGLVLRRSRDLVKVEGTERRQRRLLRQLVLSSAEGLSATAVNAFSGQFAEYDLAELRATLLAAARESGLEINEYSMNDLLIHLVIAVDRLRTGRSYDAEENHSPANAASRASLAGVVVAVERFFGIAFPMAEREALQLLLSTRVAPSREPGSPLNILEDSVLSIVTDCLESLWSRYGLTFTDDRARLSLALHVQGVRARAASDRQFDNPLGQEFRNAHPLVHEIALSFARQLEHELSIRLDPGEVDLLSLHLGSQFQKQLNEGPPVLVSCVFPRYGGLEVDARDRLAVALGTDAVIEQLITTPGHDFDTITSDLIVTSIDLAGRTRVPVVKVSPLLGTEDIEAVRSELREQRRRATRRRLQADLVTLSDPRLFFHPTSAGRKEDVLRVMSTAMIEAGVVQPTFLDDVLDRESRSPTAFGGQFAFPHSMYPDAEESAIAVLVSDEPVDWGNSSVRLVAMLAMSPDAGTMLRDFLDHFTELLLDASKIASLIERSVDYPGFLAAVNELLAD</sequence>
<feature type="domain" description="PRD" evidence="3">
    <location>
        <begin position="287"/>
        <end position="393"/>
    </location>
</feature>
<keyword evidence="5" id="KW-1185">Reference proteome</keyword>
<dbReference type="Pfam" id="PF00359">
    <property type="entry name" value="PTS_EIIA_2"/>
    <property type="match status" value="1"/>
</dbReference>
<evidence type="ECO:0000313" key="5">
    <source>
        <dbReference type="Proteomes" id="UP000226079"/>
    </source>
</evidence>
<dbReference type="Pfam" id="PF08279">
    <property type="entry name" value="HTH_11"/>
    <property type="match status" value="1"/>
</dbReference>
<evidence type="ECO:0000259" key="2">
    <source>
        <dbReference type="PROSITE" id="PS51094"/>
    </source>
</evidence>
<dbReference type="Gene3D" id="3.40.930.10">
    <property type="entry name" value="Mannitol-specific EII, Chain A"/>
    <property type="match status" value="1"/>
</dbReference>
<dbReference type="InterPro" id="IPR002178">
    <property type="entry name" value="PTS_EIIA_type-2_dom"/>
</dbReference>
<dbReference type="PROSITE" id="PS51372">
    <property type="entry name" value="PRD_2"/>
    <property type="match status" value="1"/>
</dbReference>
<evidence type="ECO:0000259" key="3">
    <source>
        <dbReference type="PROSITE" id="PS51372"/>
    </source>
</evidence>
<dbReference type="InterPro" id="IPR016152">
    <property type="entry name" value="PTrfase/Anion_transptr"/>
</dbReference>
<dbReference type="SUPFAM" id="SSF63520">
    <property type="entry name" value="PTS-regulatory domain, PRD"/>
    <property type="match status" value="1"/>
</dbReference>
<dbReference type="InterPro" id="IPR011608">
    <property type="entry name" value="PRD"/>
</dbReference>
<evidence type="ECO:0000313" key="4">
    <source>
        <dbReference type="EMBL" id="PFG17775.1"/>
    </source>
</evidence>
<dbReference type="InterPro" id="IPR013196">
    <property type="entry name" value="HTH_11"/>
</dbReference>
<dbReference type="PANTHER" id="PTHR30185">
    <property type="entry name" value="CRYPTIC BETA-GLUCOSIDE BGL OPERON ANTITERMINATOR"/>
    <property type="match status" value="1"/>
</dbReference>
<dbReference type="EMBL" id="PDJC01000001">
    <property type="protein sequence ID" value="PFG17775.1"/>
    <property type="molecule type" value="Genomic_DNA"/>
</dbReference>
<dbReference type="Gene3D" id="1.10.1790.10">
    <property type="entry name" value="PRD domain"/>
    <property type="match status" value="1"/>
</dbReference>
<dbReference type="AlphaFoldDB" id="A0A2A9CUQ1"/>
<proteinExistence type="predicted"/>
<evidence type="ECO:0000256" key="1">
    <source>
        <dbReference type="ARBA" id="ARBA00022737"/>
    </source>
</evidence>
<organism evidence="4 5">
    <name type="scientific">Propionicimonas paludicola</name>
    <dbReference type="NCBI Taxonomy" id="185243"/>
    <lineage>
        <taxon>Bacteria</taxon>
        <taxon>Bacillati</taxon>
        <taxon>Actinomycetota</taxon>
        <taxon>Actinomycetes</taxon>
        <taxon>Propionibacteriales</taxon>
        <taxon>Nocardioidaceae</taxon>
        <taxon>Propionicimonas</taxon>
    </lineage>
</organism>
<dbReference type="SUPFAM" id="SSF55804">
    <property type="entry name" value="Phoshotransferase/anion transport protein"/>
    <property type="match status" value="1"/>
</dbReference>
<dbReference type="Pfam" id="PF00874">
    <property type="entry name" value="PRD"/>
    <property type="match status" value="1"/>
</dbReference>
<dbReference type="GO" id="GO:0006355">
    <property type="term" value="P:regulation of DNA-templated transcription"/>
    <property type="evidence" value="ECO:0007669"/>
    <property type="project" value="InterPro"/>
</dbReference>
<dbReference type="InterPro" id="IPR050661">
    <property type="entry name" value="BglG_antiterminators"/>
</dbReference>
<dbReference type="Gene3D" id="1.10.10.10">
    <property type="entry name" value="Winged helix-like DNA-binding domain superfamily/Winged helix DNA-binding domain"/>
    <property type="match status" value="1"/>
</dbReference>
<dbReference type="PROSITE" id="PS51094">
    <property type="entry name" value="PTS_EIIA_TYPE_2"/>
    <property type="match status" value="1"/>
</dbReference>
<gene>
    <name evidence="4" type="ORF">ATK74_2351</name>
</gene>
<reference evidence="4 5" key="1">
    <citation type="submission" date="2017-10" db="EMBL/GenBank/DDBJ databases">
        <title>Sequencing the genomes of 1000 actinobacteria strains.</title>
        <authorList>
            <person name="Klenk H.-P."/>
        </authorList>
    </citation>
    <scope>NUCLEOTIDE SEQUENCE [LARGE SCALE GENOMIC DNA]</scope>
    <source>
        <strain evidence="4 5">DSM 15597</strain>
    </source>
</reference>
<dbReference type="InterPro" id="IPR036634">
    <property type="entry name" value="PRD_sf"/>
</dbReference>
<keyword evidence="1" id="KW-0677">Repeat</keyword>
<accession>A0A2A9CUQ1</accession>
<protein>
    <submittedName>
        <fullName evidence="4">BglG family transcriptional antiterminator</fullName>
    </submittedName>
</protein>
<dbReference type="OrthoDB" id="3826965at2"/>
<dbReference type="PANTHER" id="PTHR30185:SF13">
    <property type="entry name" value="LICABCH OPERON REGULATOR-RELATED"/>
    <property type="match status" value="1"/>
</dbReference>
<dbReference type="Proteomes" id="UP000226079">
    <property type="component" value="Unassembled WGS sequence"/>
</dbReference>
<comment type="caution">
    <text evidence="4">The sequence shown here is derived from an EMBL/GenBank/DDBJ whole genome shotgun (WGS) entry which is preliminary data.</text>
</comment>
<feature type="domain" description="PTS EIIA type-2" evidence="2">
    <location>
        <begin position="496"/>
        <end position="637"/>
    </location>
</feature>